<name>A0A1M6KLH9_9FIRM</name>
<evidence type="ECO:0000313" key="2">
    <source>
        <dbReference type="Proteomes" id="UP000184529"/>
    </source>
</evidence>
<gene>
    <name evidence="1" type="ORF">SAMN02745219_02911</name>
</gene>
<sequence length="119" mass="14217">MEGMAKRAGRAFSDEEKALAEYLKEKLKLRGVHKFPRDWHLRQMAVARTMLAGENAPSVEDWKACIDWLFRHPYWGDKVDHLARVLDLWPRYVLQARNHRQDDEERERKRALLKSLYLS</sequence>
<evidence type="ECO:0000313" key="1">
    <source>
        <dbReference type="EMBL" id="SHJ59756.1"/>
    </source>
</evidence>
<proteinExistence type="predicted"/>
<keyword evidence="2" id="KW-1185">Reference proteome</keyword>
<protein>
    <submittedName>
        <fullName evidence="1">Uncharacterized protein</fullName>
    </submittedName>
</protein>
<organism evidence="1 2">
    <name type="scientific">Desulfofundulus thermosubterraneus DSM 16057</name>
    <dbReference type="NCBI Taxonomy" id="1121432"/>
    <lineage>
        <taxon>Bacteria</taxon>
        <taxon>Bacillati</taxon>
        <taxon>Bacillota</taxon>
        <taxon>Clostridia</taxon>
        <taxon>Eubacteriales</taxon>
        <taxon>Peptococcaceae</taxon>
        <taxon>Desulfofundulus</taxon>
    </lineage>
</organism>
<accession>A0A1M6KLH9</accession>
<dbReference type="EMBL" id="FQZM01000043">
    <property type="protein sequence ID" value="SHJ59756.1"/>
    <property type="molecule type" value="Genomic_DNA"/>
</dbReference>
<dbReference type="STRING" id="1121432.SAMN02745219_02911"/>
<dbReference type="Proteomes" id="UP000184529">
    <property type="component" value="Unassembled WGS sequence"/>
</dbReference>
<dbReference type="AlphaFoldDB" id="A0A1M6KLH9"/>
<reference evidence="2" key="1">
    <citation type="submission" date="2016-11" db="EMBL/GenBank/DDBJ databases">
        <authorList>
            <person name="Varghese N."/>
            <person name="Submissions S."/>
        </authorList>
    </citation>
    <scope>NUCLEOTIDE SEQUENCE [LARGE SCALE GENOMIC DNA]</scope>
    <source>
        <strain evidence="2">DSM 16057</strain>
    </source>
</reference>